<dbReference type="EMBL" id="QAOK01000029">
    <property type="protein sequence ID" value="PTQ79364.1"/>
    <property type="molecule type" value="Genomic_DNA"/>
</dbReference>
<dbReference type="AlphaFoldDB" id="A0A2T5I6A2"/>
<gene>
    <name evidence="1" type="ORF">C8R21_12927</name>
</gene>
<evidence type="ECO:0000313" key="2">
    <source>
        <dbReference type="Proteomes" id="UP000244152"/>
    </source>
</evidence>
<dbReference type="Proteomes" id="UP000244152">
    <property type="component" value="Unassembled WGS sequence"/>
</dbReference>
<reference evidence="1 2" key="1">
    <citation type="submission" date="2018-04" db="EMBL/GenBank/DDBJ databases">
        <title>Active sludge and wastewater microbial communities from Klosterneuburg, Austria.</title>
        <authorList>
            <person name="Wagner M."/>
        </authorList>
    </citation>
    <scope>NUCLEOTIDE SEQUENCE [LARGE SCALE GENOMIC DNA]</scope>
    <source>
        <strain evidence="1 2">Nl12</strain>
    </source>
</reference>
<comment type="caution">
    <text evidence="1">The sequence shown here is derived from an EMBL/GenBank/DDBJ whole genome shotgun (WGS) entry which is preliminary data.</text>
</comment>
<accession>A0A2T5I6A2</accession>
<sequence>MLLCLFIDSLFHKPVLSLFDLPQAQDEREDEGLVGAGDEGFNANSTGFSRVIRALVSVGNWKLAENLKLGLR</sequence>
<evidence type="ECO:0000313" key="1">
    <source>
        <dbReference type="EMBL" id="PTQ79364.1"/>
    </source>
</evidence>
<protein>
    <submittedName>
        <fullName evidence="1">Uncharacterized protein</fullName>
    </submittedName>
</protein>
<proteinExistence type="predicted"/>
<name>A0A2T5I6A2_9PROT</name>
<organism evidence="1 2">
    <name type="scientific">Nitrosospira multiformis</name>
    <dbReference type="NCBI Taxonomy" id="1231"/>
    <lineage>
        <taxon>Bacteria</taxon>
        <taxon>Pseudomonadati</taxon>
        <taxon>Pseudomonadota</taxon>
        <taxon>Betaproteobacteria</taxon>
        <taxon>Nitrosomonadales</taxon>
        <taxon>Nitrosomonadaceae</taxon>
        <taxon>Nitrosospira</taxon>
    </lineage>
</organism>